<dbReference type="PROSITE" id="PS00060">
    <property type="entry name" value="ADH_IRON_2"/>
    <property type="match status" value="1"/>
</dbReference>
<evidence type="ECO:0000256" key="8">
    <source>
        <dbReference type="ARBA" id="ARBA00049006"/>
    </source>
</evidence>
<feature type="binding site" evidence="9">
    <location>
        <position position="254"/>
    </location>
    <ligand>
        <name>glycerol</name>
        <dbReference type="ChEBI" id="CHEBI:17754"/>
    </ligand>
</feature>
<dbReference type="InterPro" id="IPR016205">
    <property type="entry name" value="Glycerol_DH"/>
</dbReference>
<evidence type="ECO:0000313" key="14">
    <source>
        <dbReference type="Proteomes" id="UP001198182"/>
    </source>
</evidence>
<comment type="pathway">
    <text evidence="5">Polyol metabolism; glycerol fermentation; glycerone phosphate from glycerol (oxidative route): step 1/2.</text>
</comment>
<keyword evidence="14" id="KW-1185">Reference proteome</keyword>
<evidence type="ECO:0000256" key="5">
    <source>
        <dbReference type="ARBA" id="ARBA00037918"/>
    </source>
</evidence>
<keyword evidence="9" id="KW-0862">Zinc</keyword>
<dbReference type="Gene3D" id="1.20.1090.10">
    <property type="entry name" value="Dehydroquinate synthase-like - alpha domain"/>
    <property type="match status" value="1"/>
</dbReference>
<evidence type="ECO:0000256" key="9">
    <source>
        <dbReference type="PIRSR" id="PIRSR000112-1"/>
    </source>
</evidence>
<feature type="binding site" evidence="11">
    <location>
        <position position="131"/>
    </location>
    <ligand>
        <name>NAD(+)</name>
        <dbReference type="ChEBI" id="CHEBI:57540"/>
    </ligand>
</feature>
<comment type="caution">
    <text evidence="13">The sequence shown here is derived from an EMBL/GenBank/DDBJ whole genome shotgun (WGS) entry which is preliminary data.</text>
</comment>
<dbReference type="InterPro" id="IPR001670">
    <property type="entry name" value="ADH_Fe/GldA"/>
</dbReference>
<evidence type="ECO:0000256" key="1">
    <source>
        <dbReference type="ARBA" id="ARBA00007358"/>
    </source>
</evidence>
<evidence type="ECO:0000259" key="12">
    <source>
        <dbReference type="Pfam" id="PF00465"/>
    </source>
</evidence>
<sequence length="367" mass="39609">MVRIIGSPSRYIQGKGTLSELTKYTEKFGKKMLVLVSKSGKGRVEEKLNTAVNGTDTELVWEIFNGECSKGEVERIRKTVEEQKCDIVVGIGGGKILDTAKAVAYYANISAVCVPTAASTDAPCSALSVLYTDDGQFDEYLWLPKNPDIVLLDYDIVATAPIRLIISGMGDALATYFETRACMRSDATSCMGGKVSKTAMALSELCYQTLISDGPKAKLSLESGACTAAVENVIEANTYLSGIGFESGGIAAAHAVHNGLTCIEETHHKYHGEKVAFGVITQLMLENVPEDELEEVLDFCIRVGLPVTLQDLGIEKIDRAQLLKAAELACAESDTAHNMPFEVTPETVLNAMLAADRVGHYYKNLFA</sequence>
<evidence type="ECO:0000256" key="7">
    <source>
        <dbReference type="ARBA" id="ARBA00040132"/>
    </source>
</evidence>
<name>A0AAE3EDU9_9FIRM</name>
<feature type="binding site" evidence="11">
    <location>
        <begin position="116"/>
        <end position="119"/>
    </location>
    <ligand>
        <name>NAD(+)</name>
        <dbReference type="ChEBI" id="CHEBI:57540"/>
    </ligand>
</feature>
<protein>
    <recommendedName>
        <fullName evidence="7">Glycerol dehydrogenase</fullName>
        <ecNumber evidence="6">1.1.1.6</ecNumber>
    </recommendedName>
</protein>
<dbReference type="CDD" id="cd08170">
    <property type="entry name" value="GlyDH"/>
    <property type="match status" value="1"/>
</dbReference>
<organism evidence="13 14">
    <name type="scientific">Hominifimenecus microfluidus</name>
    <dbReference type="NCBI Taxonomy" id="2885348"/>
    <lineage>
        <taxon>Bacteria</taxon>
        <taxon>Bacillati</taxon>
        <taxon>Bacillota</taxon>
        <taxon>Clostridia</taxon>
        <taxon>Lachnospirales</taxon>
        <taxon>Lachnospiraceae</taxon>
        <taxon>Hominifimenecus</taxon>
    </lineage>
</organism>
<feature type="binding site" evidence="9">
    <location>
        <position position="271"/>
    </location>
    <ligand>
        <name>glycerol</name>
        <dbReference type="ChEBI" id="CHEBI:17754"/>
    </ligand>
</feature>
<comment type="cofactor">
    <cofactor evidence="9">
        <name>Zn(2+)</name>
        <dbReference type="ChEBI" id="CHEBI:29105"/>
    </cofactor>
    <text evidence="9">Binds 1 zinc ion per subunit.</text>
</comment>
<dbReference type="EC" id="1.1.1.6" evidence="6"/>
<dbReference type="GO" id="GO:0005829">
    <property type="term" value="C:cytosol"/>
    <property type="evidence" value="ECO:0007669"/>
    <property type="project" value="TreeGrafter"/>
</dbReference>
<dbReference type="Gene3D" id="3.40.50.1970">
    <property type="match status" value="1"/>
</dbReference>
<dbReference type="NCBIfam" id="NF006941">
    <property type="entry name" value="PRK09423.1"/>
    <property type="match status" value="1"/>
</dbReference>
<dbReference type="RefSeq" id="WP_308454987.1">
    <property type="nucleotide sequence ID" value="NZ_JAJEQR010000079.1"/>
</dbReference>
<evidence type="ECO:0000256" key="4">
    <source>
        <dbReference type="ARBA" id="ARBA00023027"/>
    </source>
</evidence>
<dbReference type="PROSITE" id="PS00913">
    <property type="entry name" value="ADH_IRON_1"/>
    <property type="match status" value="1"/>
</dbReference>
<proteinExistence type="inferred from homology"/>
<gene>
    <name evidence="13" type="ORF">LKD81_16610</name>
</gene>
<feature type="binding site" evidence="10">
    <location>
        <position position="121"/>
    </location>
    <ligand>
        <name>glycerol</name>
        <dbReference type="ChEBI" id="CHEBI:17754"/>
    </ligand>
</feature>
<keyword evidence="3" id="KW-0560">Oxidoreductase</keyword>
<dbReference type="SUPFAM" id="SSF56796">
    <property type="entry name" value="Dehydroquinate synthase-like"/>
    <property type="match status" value="1"/>
</dbReference>
<feature type="binding site" evidence="11">
    <location>
        <begin position="94"/>
        <end position="98"/>
    </location>
    <ligand>
        <name>NAD(+)</name>
        <dbReference type="ChEBI" id="CHEBI:57540"/>
    </ligand>
</feature>
<dbReference type="EMBL" id="JAJEQR010000079">
    <property type="protein sequence ID" value="MCC2232590.1"/>
    <property type="molecule type" value="Genomic_DNA"/>
</dbReference>
<keyword evidence="4 11" id="KW-0520">NAD</keyword>
<dbReference type="Pfam" id="PF00465">
    <property type="entry name" value="Fe-ADH"/>
    <property type="match status" value="1"/>
</dbReference>
<evidence type="ECO:0000256" key="10">
    <source>
        <dbReference type="PIRSR" id="PIRSR000112-2"/>
    </source>
</evidence>
<feature type="binding site" evidence="11">
    <location>
        <position position="127"/>
    </location>
    <ligand>
        <name>NAD(+)</name>
        <dbReference type="ChEBI" id="CHEBI:57540"/>
    </ligand>
</feature>
<evidence type="ECO:0000256" key="11">
    <source>
        <dbReference type="PIRSR" id="PIRSR000112-3"/>
    </source>
</evidence>
<keyword evidence="2 9" id="KW-0479">Metal-binding</keyword>
<feature type="binding site" evidence="11">
    <location>
        <position position="125"/>
    </location>
    <ligand>
        <name>NAD(+)</name>
        <dbReference type="ChEBI" id="CHEBI:57540"/>
    </ligand>
</feature>
<evidence type="ECO:0000313" key="13">
    <source>
        <dbReference type="EMBL" id="MCC2232590.1"/>
    </source>
</evidence>
<dbReference type="Proteomes" id="UP001198182">
    <property type="component" value="Unassembled WGS sequence"/>
</dbReference>
<reference evidence="13" key="1">
    <citation type="submission" date="2021-10" db="EMBL/GenBank/DDBJ databases">
        <title>Anaerobic single-cell dispensing facilitates the cultivation of human gut bacteria.</title>
        <authorList>
            <person name="Afrizal A."/>
        </authorList>
    </citation>
    <scope>NUCLEOTIDE SEQUENCE</scope>
    <source>
        <strain evidence="13">CLA-AA-H215</strain>
    </source>
</reference>
<feature type="binding site" evidence="9">
    <location>
        <position position="171"/>
    </location>
    <ligand>
        <name>glycerol</name>
        <dbReference type="ChEBI" id="CHEBI:17754"/>
    </ligand>
</feature>
<dbReference type="PANTHER" id="PTHR43616:SF5">
    <property type="entry name" value="GLYCEROL DEHYDROGENASE 1"/>
    <property type="match status" value="1"/>
</dbReference>
<evidence type="ECO:0000256" key="2">
    <source>
        <dbReference type="ARBA" id="ARBA00022723"/>
    </source>
</evidence>
<comment type="catalytic activity">
    <reaction evidence="8">
        <text>glycerol + NAD(+) = dihydroxyacetone + NADH + H(+)</text>
        <dbReference type="Rhea" id="RHEA:13769"/>
        <dbReference type="ChEBI" id="CHEBI:15378"/>
        <dbReference type="ChEBI" id="CHEBI:16016"/>
        <dbReference type="ChEBI" id="CHEBI:17754"/>
        <dbReference type="ChEBI" id="CHEBI:57540"/>
        <dbReference type="ChEBI" id="CHEBI:57945"/>
        <dbReference type="EC" id="1.1.1.6"/>
    </reaction>
</comment>
<accession>A0AAE3EDU9</accession>
<dbReference type="InterPro" id="IPR018211">
    <property type="entry name" value="ADH_Fe_CS"/>
</dbReference>
<dbReference type="PIRSF" id="PIRSF000112">
    <property type="entry name" value="Glycerol_dehydrogenase"/>
    <property type="match status" value="1"/>
</dbReference>
<evidence type="ECO:0000256" key="6">
    <source>
        <dbReference type="ARBA" id="ARBA00039147"/>
    </source>
</evidence>
<comment type="similarity">
    <text evidence="1">Belongs to the iron-containing alcohol dehydrogenase family.</text>
</comment>
<dbReference type="GO" id="GO:0046872">
    <property type="term" value="F:metal ion binding"/>
    <property type="evidence" value="ECO:0007669"/>
    <property type="project" value="UniProtKB-KW"/>
</dbReference>
<evidence type="ECO:0000256" key="3">
    <source>
        <dbReference type="ARBA" id="ARBA00023002"/>
    </source>
</evidence>
<dbReference type="AlphaFoldDB" id="A0AAE3EDU9"/>
<dbReference type="GO" id="GO:0008888">
    <property type="term" value="F:glycerol dehydrogenase (NAD+) activity"/>
    <property type="evidence" value="ECO:0007669"/>
    <property type="project" value="UniProtKB-EC"/>
</dbReference>
<feature type="domain" description="Alcohol dehydrogenase iron-type/glycerol dehydrogenase GldA" evidence="12">
    <location>
        <begin position="8"/>
        <end position="153"/>
    </location>
</feature>
<dbReference type="PANTHER" id="PTHR43616">
    <property type="entry name" value="GLYCEROL DEHYDROGENASE"/>
    <property type="match status" value="1"/>
</dbReference>